<comment type="caution">
    <text evidence="2">The sequence shown here is derived from an EMBL/GenBank/DDBJ whole genome shotgun (WGS) entry which is preliminary data.</text>
</comment>
<feature type="transmembrane region" description="Helical" evidence="1">
    <location>
        <begin position="39"/>
        <end position="60"/>
    </location>
</feature>
<feature type="transmembrane region" description="Helical" evidence="1">
    <location>
        <begin position="171"/>
        <end position="194"/>
    </location>
</feature>
<feature type="transmembrane region" description="Helical" evidence="1">
    <location>
        <begin position="12"/>
        <end position="33"/>
    </location>
</feature>
<evidence type="ECO:0000256" key="1">
    <source>
        <dbReference type="SAM" id="Phobius"/>
    </source>
</evidence>
<keyword evidence="1" id="KW-0812">Transmembrane</keyword>
<feature type="transmembrane region" description="Helical" evidence="1">
    <location>
        <begin position="231"/>
        <end position="249"/>
    </location>
</feature>
<dbReference type="EMBL" id="MFTC01000043">
    <property type="protein sequence ID" value="OGI51377.1"/>
    <property type="molecule type" value="Genomic_DNA"/>
</dbReference>
<sequence length="383" mass="42304">MRDASQSVRRVMVVLAIAAPILFLAALILSSLLHQNTPALVHMILAAGVMPLIMAAMIYFTPVLTHSRAPPWPVLLLPGLSLMSGIWTAASIFWWRDLVFAPALTAMFAAVVLLGWIWQRARTMLGRPHPGLPWYQMALVSLILALFAILIATFRPDYWTVLRRFHLHMNIYGFVGLTAVGTLRVLLPTVAGYNDPVVRDRLQRDLYPMGFGALLMAAGSAWWVWLVWPGLVLWLIPLTRFAVPLVSRWREHVWGWHRPGTSLGLAVPGLMLVLIAGGLHAVGVLPADVALPLFFYMFLFPLVTGAISYLLPVWMWPARNIVAHETAVRRLAWGSGARALVFFLAGLMVLAGLPGAVYLAGAAMAVFLAQLIWALFARFSTPV</sequence>
<feature type="transmembrane region" description="Helical" evidence="1">
    <location>
        <begin position="131"/>
        <end position="151"/>
    </location>
</feature>
<evidence type="ECO:0000313" key="2">
    <source>
        <dbReference type="EMBL" id="OGI51377.1"/>
    </source>
</evidence>
<accession>A0A1F6U1Z1</accession>
<evidence type="ECO:0008006" key="4">
    <source>
        <dbReference type="Google" id="ProtNLM"/>
    </source>
</evidence>
<feature type="transmembrane region" description="Helical" evidence="1">
    <location>
        <begin position="289"/>
        <end position="311"/>
    </location>
</feature>
<dbReference type="Proteomes" id="UP000179037">
    <property type="component" value="Unassembled WGS sequence"/>
</dbReference>
<name>A0A1F6U1Z1_9PROT</name>
<evidence type="ECO:0000313" key="3">
    <source>
        <dbReference type="Proteomes" id="UP000179037"/>
    </source>
</evidence>
<keyword evidence="1" id="KW-0472">Membrane</keyword>
<protein>
    <recommendedName>
        <fullName evidence="4">NnrS family protein</fullName>
    </recommendedName>
</protein>
<reference evidence="2 3" key="1">
    <citation type="journal article" date="2016" name="Nat. Commun.">
        <title>Thousands of microbial genomes shed light on interconnected biogeochemical processes in an aquifer system.</title>
        <authorList>
            <person name="Anantharaman K."/>
            <person name="Brown C.T."/>
            <person name="Hug L.A."/>
            <person name="Sharon I."/>
            <person name="Castelle C.J."/>
            <person name="Probst A.J."/>
            <person name="Thomas B.C."/>
            <person name="Singh A."/>
            <person name="Wilkins M.J."/>
            <person name="Karaoz U."/>
            <person name="Brodie E.L."/>
            <person name="Williams K.H."/>
            <person name="Hubbard S.S."/>
            <person name="Banfield J.F."/>
        </authorList>
    </citation>
    <scope>NUCLEOTIDE SEQUENCE [LARGE SCALE GENOMIC DNA]</scope>
</reference>
<organism evidence="2 3">
    <name type="scientific">Candidatus Muproteobacteria bacterium RIFCSPLOWO2_01_FULL_60_18</name>
    <dbReference type="NCBI Taxonomy" id="1817768"/>
    <lineage>
        <taxon>Bacteria</taxon>
        <taxon>Pseudomonadati</taxon>
        <taxon>Pseudomonadota</taxon>
        <taxon>Candidatus Muproteobacteria</taxon>
    </lineage>
</organism>
<gene>
    <name evidence="2" type="ORF">A3A87_04700</name>
</gene>
<feature type="transmembrane region" description="Helical" evidence="1">
    <location>
        <begin position="261"/>
        <end position="283"/>
    </location>
</feature>
<feature type="transmembrane region" description="Helical" evidence="1">
    <location>
        <begin position="357"/>
        <end position="377"/>
    </location>
</feature>
<keyword evidence="1" id="KW-1133">Transmembrane helix</keyword>
<feature type="transmembrane region" description="Helical" evidence="1">
    <location>
        <begin position="100"/>
        <end position="119"/>
    </location>
</feature>
<feature type="transmembrane region" description="Helical" evidence="1">
    <location>
        <begin position="331"/>
        <end position="351"/>
    </location>
</feature>
<dbReference type="AlphaFoldDB" id="A0A1F6U1Z1"/>
<feature type="transmembrane region" description="Helical" evidence="1">
    <location>
        <begin position="72"/>
        <end position="94"/>
    </location>
</feature>
<proteinExistence type="predicted"/>